<dbReference type="STRING" id="137246.A0A401TGT6"/>
<evidence type="ECO:0000313" key="2">
    <source>
        <dbReference type="Proteomes" id="UP000287033"/>
    </source>
</evidence>
<name>A0A401TGT6_CHIPU</name>
<dbReference type="AlphaFoldDB" id="A0A401TGT6"/>
<accession>A0A401TGT6</accession>
<dbReference type="OrthoDB" id="10028801at2759"/>
<dbReference type="InterPro" id="IPR013783">
    <property type="entry name" value="Ig-like_fold"/>
</dbReference>
<keyword evidence="2" id="KW-1185">Reference proteome</keyword>
<sequence length="50" mass="5588">KTQVVQAENVTVMEGDTAEITCKLHSYDGSIVVIQNPYRQTLFFNGTRGK</sequence>
<dbReference type="Gene3D" id="2.60.40.10">
    <property type="entry name" value="Immunoglobulins"/>
    <property type="match status" value="1"/>
</dbReference>
<dbReference type="EMBL" id="BEZZ01065978">
    <property type="protein sequence ID" value="GCC41870.1"/>
    <property type="molecule type" value="Genomic_DNA"/>
</dbReference>
<comment type="caution">
    <text evidence="1">The sequence shown here is derived from an EMBL/GenBank/DDBJ whole genome shotgun (WGS) entry which is preliminary data.</text>
</comment>
<protein>
    <recommendedName>
        <fullName evidence="3">Immunoglobulin V-set domain-containing protein</fullName>
    </recommendedName>
</protein>
<proteinExistence type="predicted"/>
<feature type="non-terminal residue" evidence="1">
    <location>
        <position position="1"/>
    </location>
</feature>
<evidence type="ECO:0000313" key="1">
    <source>
        <dbReference type="EMBL" id="GCC41870.1"/>
    </source>
</evidence>
<reference evidence="1 2" key="1">
    <citation type="journal article" date="2018" name="Nat. Ecol. Evol.">
        <title>Shark genomes provide insights into elasmobranch evolution and the origin of vertebrates.</title>
        <authorList>
            <person name="Hara Y"/>
            <person name="Yamaguchi K"/>
            <person name="Onimaru K"/>
            <person name="Kadota M"/>
            <person name="Koyanagi M"/>
            <person name="Keeley SD"/>
            <person name="Tatsumi K"/>
            <person name="Tanaka K"/>
            <person name="Motone F"/>
            <person name="Kageyama Y"/>
            <person name="Nozu R"/>
            <person name="Adachi N"/>
            <person name="Nishimura O"/>
            <person name="Nakagawa R"/>
            <person name="Tanegashima C"/>
            <person name="Kiyatake I"/>
            <person name="Matsumoto R"/>
            <person name="Murakumo K"/>
            <person name="Nishida K"/>
            <person name="Terakita A"/>
            <person name="Kuratani S"/>
            <person name="Sato K"/>
            <person name="Hyodo S Kuraku.S."/>
        </authorList>
    </citation>
    <scope>NUCLEOTIDE SEQUENCE [LARGE SCALE GENOMIC DNA]</scope>
</reference>
<evidence type="ECO:0008006" key="3">
    <source>
        <dbReference type="Google" id="ProtNLM"/>
    </source>
</evidence>
<dbReference type="Proteomes" id="UP000287033">
    <property type="component" value="Unassembled WGS sequence"/>
</dbReference>
<organism evidence="1 2">
    <name type="scientific">Chiloscyllium punctatum</name>
    <name type="common">Brownbanded bambooshark</name>
    <name type="synonym">Hemiscyllium punctatum</name>
    <dbReference type="NCBI Taxonomy" id="137246"/>
    <lineage>
        <taxon>Eukaryota</taxon>
        <taxon>Metazoa</taxon>
        <taxon>Chordata</taxon>
        <taxon>Craniata</taxon>
        <taxon>Vertebrata</taxon>
        <taxon>Chondrichthyes</taxon>
        <taxon>Elasmobranchii</taxon>
        <taxon>Galeomorphii</taxon>
        <taxon>Galeoidea</taxon>
        <taxon>Orectolobiformes</taxon>
        <taxon>Hemiscylliidae</taxon>
        <taxon>Chiloscyllium</taxon>
    </lineage>
</organism>
<gene>
    <name evidence="1" type="ORF">chiPu_0025793</name>
</gene>